<protein>
    <submittedName>
        <fullName evidence="2">Uncharacterized protein</fullName>
    </submittedName>
</protein>
<gene>
    <name evidence="2" type="ORF">AMSG_07782</name>
</gene>
<feature type="region of interest" description="Disordered" evidence="1">
    <location>
        <begin position="111"/>
        <end position="133"/>
    </location>
</feature>
<feature type="compositionally biased region" description="Low complexity" evidence="1">
    <location>
        <begin position="111"/>
        <end position="126"/>
    </location>
</feature>
<keyword evidence="3" id="KW-1185">Reference proteome</keyword>
<evidence type="ECO:0000256" key="1">
    <source>
        <dbReference type="SAM" id="MobiDB-lite"/>
    </source>
</evidence>
<feature type="region of interest" description="Disordered" evidence="1">
    <location>
        <begin position="276"/>
        <end position="306"/>
    </location>
</feature>
<reference evidence="2 3" key="1">
    <citation type="submission" date="2010-05" db="EMBL/GenBank/DDBJ databases">
        <title>The Genome Sequence of Thecamonas trahens ATCC 50062.</title>
        <authorList>
            <consortium name="The Broad Institute Genome Sequencing Platform"/>
            <person name="Russ C."/>
            <person name="Cuomo C."/>
            <person name="Shea T."/>
            <person name="Young S.K."/>
            <person name="Zeng Q."/>
            <person name="Koehrsen M."/>
            <person name="Haas B."/>
            <person name="Borodovsky M."/>
            <person name="Guigo R."/>
            <person name="Alvarado L."/>
            <person name="Berlin A."/>
            <person name="Bochicchio J."/>
            <person name="Borenstein D."/>
            <person name="Chapman S."/>
            <person name="Chen Z."/>
            <person name="Freedman E."/>
            <person name="Gellesch M."/>
            <person name="Goldberg J."/>
            <person name="Griggs A."/>
            <person name="Gujja S."/>
            <person name="Heilman E."/>
            <person name="Heiman D."/>
            <person name="Hepburn T."/>
            <person name="Howarth C."/>
            <person name="Jen D."/>
            <person name="Larson L."/>
            <person name="Mehta T."/>
            <person name="Park D."/>
            <person name="Pearson M."/>
            <person name="Roberts A."/>
            <person name="Saif S."/>
            <person name="Shenoy N."/>
            <person name="Sisk P."/>
            <person name="Stolte C."/>
            <person name="Sykes S."/>
            <person name="Thomson T."/>
            <person name="Walk T."/>
            <person name="White J."/>
            <person name="Yandava C."/>
            <person name="Burger G."/>
            <person name="Gray M.W."/>
            <person name="Holland P.W.H."/>
            <person name="King N."/>
            <person name="Lang F.B.F."/>
            <person name="Roger A.J."/>
            <person name="Ruiz-Trillo I."/>
            <person name="Lander E."/>
            <person name="Nusbaum C."/>
        </authorList>
    </citation>
    <scope>NUCLEOTIDE SEQUENCE [LARGE SCALE GENOMIC DNA]</scope>
    <source>
        <strain evidence="2 3">ATCC 50062</strain>
    </source>
</reference>
<dbReference type="GeneID" id="25566626"/>
<dbReference type="RefSeq" id="XP_013755842.1">
    <property type="nucleotide sequence ID" value="XM_013900388.1"/>
</dbReference>
<feature type="compositionally biased region" description="Pro residues" evidence="1">
    <location>
        <begin position="252"/>
        <end position="261"/>
    </location>
</feature>
<dbReference type="Proteomes" id="UP000054408">
    <property type="component" value="Unassembled WGS sequence"/>
</dbReference>
<feature type="compositionally biased region" description="Gly residues" evidence="1">
    <location>
        <begin position="1"/>
        <end position="11"/>
    </location>
</feature>
<evidence type="ECO:0000313" key="2">
    <source>
        <dbReference type="EMBL" id="KNC51713.1"/>
    </source>
</evidence>
<dbReference type="EMBL" id="GL349469">
    <property type="protein sequence ID" value="KNC51713.1"/>
    <property type="molecule type" value="Genomic_DNA"/>
</dbReference>
<proteinExistence type="predicted"/>
<feature type="region of interest" description="Disordered" evidence="1">
    <location>
        <begin position="1"/>
        <end position="52"/>
    </location>
</feature>
<feature type="region of interest" description="Disordered" evidence="1">
    <location>
        <begin position="240"/>
        <end position="264"/>
    </location>
</feature>
<sequence length="360" mass="38818">MLDNGTDGGQVHGRRMIRGEPVHLRQTVGDARPPTPETVVGKRISPLKTNPNPHGFNIISNIANNAHRFEPKPHTLTSRRLANHSLYTHDIISQSPRKAPDAVDPRVRTGAVADPADASHAASLRAAHTRRAVRPADHDVLGASTDAPPPQHPPSPHTRRLASARLLDHGYNIVTGRDANDDVVRPDPVRAPGPRPALKDHLRHAANLDDAAPQVAISRRGIPDVRRNTLDHMWRLMANDDPAKHPTAAPDLPHPPAPPPAERYQPAPVRALRRAMHAPDPQPAPAPHIPSRPPYAPSGAAPAPPRHRVYRDDDHVGDLLRQSASPRAVRAAAVAAVATPRSEVRADVPQLCGGAVHSTQ</sequence>
<organism evidence="2 3">
    <name type="scientific">Thecamonas trahens ATCC 50062</name>
    <dbReference type="NCBI Taxonomy" id="461836"/>
    <lineage>
        <taxon>Eukaryota</taxon>
        <taxon>Apusozoa</taxon>
        <taxon>Apusomonadida</taxon>
        <taxon>Apusomonadidae</taxon>
        <taxon>Thecamonas</taxon>
    </lineage>
</organism>
<accession>A0A0L0DK32</accession>
<feature type="compositionally biased region" description="Pro residues" evidence="1">
    <location>
        <begin position="280"/>
        <end position="296"/>
    </location>
</feature>
<name>A0A0L0DK32_THETB</name>
<dbReference type="AlphaFoldDB" id="A0A0L0DK32"/>
<evidence type="ECO:0000313" key="3">
    <source>
        <dbReference type="Proteomes" id="UP000054408"/>
    </source>
</evidence>